<feature type="compositionally biased region" description="Basic and acidic residues" evidence="1">
    <location>
        <begin position="841"/>
        <end position="853"/>
    </location>
</feature>
<feature type="compositionally biased region" description="Low complexity" evidence="1">
    <location>
        <begin position="111"/>
        <end position="131"/>
    </location>
</feature>
<feature type="compositionally biased region" description="Basic and acidic residues" evidence="1">
    <location>
        <begin position="1446"/>
        <end position="1479"/>
    </location>
</feature>
<name>A0A2A9M618_BESBE</name>
<evidence type="ECO:0000256" key="1">
    <source>
        <dbReference type="SAM" id="MobiDB-lite"/>
    </source>
</evidence>
<feature type="compositionally biased region" description="Basic and acidic residues" evidence="1">
    <location>
        <begin position="989"/>
        <end position="1005"/>
    </location>
</feature>
<sequence length="1549" mass="168406">MESRAAARPSQVAAMGAARDEVALLWEAVQAEGAQNAQVQAVLGELAAALTEANGELRAAVEKHRQKKYLHRPRLSPPPSLRSSSPTLSPACASSASRSFRAPPGSPPPLSVSSPSASSLSCASSRSSEAPQHVSHDEEDPAVRLPRGFYWRLLKQTRREAREKERLRNLFATAVAAPPASSSSSSSGAQAAAREARSGSAATSDESKKRESAVPRAEKKCTRGGRLHIYRGDFLEIYWRSPRRRMEEEGAVTAAGAAPRDASAEARHKEDVEEGGEGRGWRARGSDFGGESRDGGEAKKGVHRRGSERERGRSQGRRRGYAQARACDSERESRRSSATSSTSSPSSPRRRASPSLRLGAQSASRHLQLARRKTSQADRAEETETRRERVEGERRRKEGRKEGGNKKIENGVCSKARHRRGERDTHGGRERSRRDEDRRTEAERQQDAKDEDDPLESLGFSLQSKIREVAQQLHFVGELQQKNKKTHQGLTDAFAAFRTEAVRQRMEHDSKKLVQTLSPLSASSDASSRFASPEATRKDAGRRSNARAASTSPSSAPSRSLSPMGRSRESVSPRRRDLSKRAAAAQRNAAETATQKEDTARRVSSGERHASREARSPAATRNARPSARAARADVSSRRGSETRKERTKEKTSPIESRASGEGSWLPADAPLASLEQFDGMRLPFAGAPTPPRLPFPLLPLNPYSCTRASAFYTPPARRPPPRLLPFPSSLSFSMAGGGGGSPWLQLLPHHLQPSQAAPEVARPCATRVLFYPAAPSRGGGLRDAKGQRSASSSPRGQSSPFCRKAAPFTRLDREIIPEEPDRGGELAALRLLSGLSLPPSAERREDTDSRGEGDASFAHELPRNPQKRQFIQAERHARARTAATPREETGESLFAGEAKASASESETSLEDEGTSREERNAGADAREEPKTGMRPSPERDETEAEEARRPRGRARLQRPERGDAEAGGGSEPELFMAAVQSLFSLLRGRGKDKTRTSSLHQERGAARFTSHAKQRGPKGEQVAAQRSRDAETGTLEHFDASSSPQQRGHTLTARDSSVPEVTSLSQASPLPAPASHVSSKRWDATFAPSAAVSAPLPRASFPLQSETAASLSSLFTPFVSADFSALCARAPASLRVYSAAPRPPSSPLHRPFADVEGLRLRLRELQSRARQRQLEDLLRSQEAKREWRARREAEKIARAQRENDVERRRQVVADASEETCDKPEGPGEAIGGRDADAERNHAQVSLEAAAETSGGKGDRLSDDSQYGVKKESAGDELREARRAGGDAEREAAEGEEGQSGEKTKQDQRSHTSSCGGISPRAPPYVDSDTSASSSGFIHPTLARNPLERQFLSFSSLSSRTYSSAASPSASCFRPPGSSPPASPSLSLAAAAAAFLRSSRGGGEGGTAKRSPWTSSWCEQQARAAKAPGAEEIQGDSDSQRRRAQARPRDAKEAAPESRKRDRKAEGRRGDEAREEEARRTQRASKRKDNTGCGRHARDDKLIRLLVAEEEDATGKDRGARAENNWERLFNLSWLAEEPSQGERGWTGEM</sequence>
<dbReference type="GeneID" id="40311996"/>
<feature type="compositionally biased region" description="Basic and acidic residues" evidence="1">
    <location>
        <begin position="502"/>
        <end position="512"/>
    </location>
</feature>
<feature type="region of interest" description="Disordered" evidence="1">
    <location>
        <begin position="1357"/>
        <end position="1499"/>
    </location>
</feature>
<feature type="compositionally biased region" description="Low complexity" evidence="1">
    <location>
        <begin position="518"/>
        <end position="532"/>
    </location>
</feature>
<feature type="compositionally biased region" description="Basic and acidic residues" evidence="1">
    <location>
        <begin position="1219"/>
        <end position="1241"/>
    </location>
</feature>
<dbReference type="VEuPathDB" id="ToxoDB:BESB_070700"/>
<feature type="region of interest" description="Disordered" evidence="1">
    <location>
        <begin position="775"/>
        <end position="806"/>
    </location>
</feature>
<feature type="compositionally biased region" description="Basic and acidic residues" evidence="1">
    <location>
        <begin position="566"/>
        <end position="580"/>
    </location>
</feature>
<dbReference type="KEGG" id="bbes:BESB_070700"/>
<feature type="compositionally biased region" description="Basic and acidic residues" evidence="1">
    <location>
        <begin position="290"/>
        <end position="313"/>
    </location>
</feature>
<feature type="compositionally biased region" description="Basic and acidic residues" evidence="1">
    <location>
        <begin position="205"/>
        <end position="220"/>
    </location>
</feature>
<dbReference type="OrthoDB" id="334048at2759"/>
<protein>
    <submittedName>
        <fullName evidence="2">Uncharacterized protein</fullName>
    </submittedName>
</protein>
<feature type="region of interest" description="Disordered" evidence="1">
    <location>
        <begin position="837"/>
        <end position="973"/>
    </location>
</feature>
<comment type="caution">
    <text evidence="2">The sequence shown here is derived from an EMBL/GenBank/DDBJ whole genome shotgun (WGS) entry which is preliminary data.</text>
</comment>
<feature type="region of interest" description="Disordered" evidence="1">
    <location>
        <begin position="502"/>
        <end position="667"/>
    </location>
</feature>
<evidence type="ECO:0000313" key="2">
    <source>
        <dbReference type="EMBL" id="PFH33918.1"/>
    </source>
</evidence>
<keyword evidence="3" id="KW-1185">Reference proteome</keyword>
<organism evidence="2 3">
    <name type="scientific">Besnoitia besnoiti</name>
    <name type="common">Apicomplexan protozoan</name>
    <dbReference type="NCBI Taxonomy" id="94643"/>
    <lineage>
        <taxon>Eukaryota</taxon>
        <taxon>Sar</taxon>
        <taxon>Alveolata</taxon>
        <taxon>Apicomplexa</taxon>
        <taxon>Conoidasida</taxon>
        <taxon>Coccidia</taxon>
        <taxon>Eucoccidiorida</taxon>
        <taxon>Eimeriorina</taxon>
        <taxon>Sarcocystidae</taxon>
        <taxon>Besnoitia</taxon>
    </lineage>
</organism>
<feature type="compositionally biased region" description="Low complexity" evidence="1">
    <location>
        <begin position="895"/>
        <end position="906"/>
    </location>
</feature>
<feature type="compositionally biased region" description="Basic and acidic residues" evidence="1">
    <location>
        <begin position="1026"/>
        <end position="1039"/>
    </location>
</feature>
<accession>A0A2A9M618</accession>
<feature type="compositionally biased region" description="Low complexity" evidence="1">
    <location>
        <begin position="81"/>
        <end position="103"/>
    </location>
</feature>
<feature type="compositionally biased region" description="Low complexity" evidence="1">
    <location>
        <begin position="1357"/>
        <end position="1375"/>
    </location>
</feature>
<feature type="region of interest" description="Disordered" evidence="1">
    <location>
        <begin position="249"/>
        <end position="459"/>
    </location>
</feature>
<feature type="compositionally biased region" description="Basic and acidic residues" evidence="1">
    <location>
        <begin position="421"/>
        <end position="448"/>
    </location>
</feature>
<feature type="compositionally biased region" description="Low complexity" evidence="1">
    <location>
        <begin position="616"/>
        <end position="629"/>
    </location>
</feature>
<feature type="compositionally biased region" description="Basic and acidic residues" evidence="1">
    <location>
        <begin position="262"/>
        <end position="280"/>
    </location>
</feature>
<feature type="compositionally biased region" description="Basic and acidic residues" evidence="1">
    <location>
        <begin position="1299"/>
        <end position="1309"/>
    </location>
</feature>
<feature type="compositionally biased region" description="Basic and acidic residues" evidence="1">
    <location>
        <begin position="630"/>
        <end position="652"/>
    </location>
</feature>
<dbReference type="RefSeq" id="XP_029217927.1">
    <property type="nucleotide sequence ID" value="XM_029365443.1"/>
</dbReference>
<dbReference type="EMBL" id="NWUJ01000007">
    <property type="protein sequence ID" value="PFH33918.1"/>
    <property type="molecule type" value="Genomic_DNA"/>
</dbReference>
<feature type="compositionally biased region" description="Basic and acidic residues" evidence="1">
    <location>
        <begin position="375"/>
        <end position="409"/>
    </location>
</feature>
<feature type="compositionally biased region" description="Basic and acidic residues" evidence="1">
    <location>
        <begin position="913"/>
        <end position="949"/>
    </location>
</feature>
<feature type="compositionally biased region" description="Low complexity" evidence="1">
    <location>
        <begin position="787"/>
        <end position="800"/>
    </location>
</feature>
<feature type="compositionally biased region" description="Basic and acidic residues" evidence="1">
    <location>
        <begin position="1191"/>
        <end position="1211"/>
    </location>
</feature>
<dbReference type="Proteomes" id="UP000224006">
    <property type="component" value="Unassembled WGS sequence"/>
</dbReference>
<gene>
    <name evidence="2" type="ORF">BESB_070700</name>
</gene>
<reference evidence="2 3" key="1">
    <citation type="submission" date="2017-09" db="EMBL/GenBank/DDBJ databases">
        <title>Genome sequencing of Besnoitia besnoiti strain Bb-Ger1.</title>
        <authorList>
            <person name="Schares G."/>
            <person name="Venepally P."/>
            <person name="Lorenzi H.A."/>
        </authorList>
    </citation>
    <scope>NUCLEOTIDE SEQUENCE [LARGE SCALE GENOMIC DNA]</scope>
    <source>
        <strain evidence="2 3">Bb-Ger1</strain>
    </source>
</reference>
<feature type="region of interest" description="Disordered" evidence="1">
    <location>
        <begin position="988"/>
        <end position="1080"/>
    </location>
</feature>
<feature type="compositionally biased region" description="Low complexity" evidence="1">
    <location>
        <begin position="1383"/>
        <end position="1398"/>
    </location>
</feature>
<evidence type="ECO:0000313" key="3">
    <source>
        <dbReference type="Proteomes" id="UP000224006"/>
    </source>
</evidence>
<feature type="compositionally biased region" description="Basic and acidic residues" evidence="1">
    <location>
        <begin position="594"/>
        <end position="615"/>
    </location>
</feature>
<feature type="compositionally biased region" description="Polar residues" evidence="1">
    <location>
        <begin position="1040"/>
        <end position="1068"/>
    </location>
</feature>
<feature type="compositionally biased region" description="Low complexity" evidence="1">
    <location>
        <begin position="546"/>
        <end position="563"/>
    </location>
</feature>
<feature type="region of interest" description="Disordered" evidence="1">
    <location>
        <begin position="1191"/>
        <end position="1344"/>
    </location>
</feature>
<feature type="region of interest" description="Disordered" evidence="1">
    <location>
        <begin position="61"/>
        <end position="141"/>
    </location>
</feature>
<feature type="compositionally biased region" description="Basic residues" evidence="1">
    <location>
        <begin position="64"/>
        <end position="74"/>
    </location>
</feature>
<feature type="compositionally biased region" description="Basic and acidic residues" evidence="1">
    <location>
        <begin position="1256"/>
        <end position="1292"/>
    </location>
</feature>
<proteinExistence type="predicted"/>
<feature type="compositionally biased region" description="Low complexity" evidence="1">
    <location>
        <begin position="176"/>
        <end position="204"/>
    </location>
</feature>
<feature type="compositionally biased region" description="Low complexity" evidence="1">
    <location>
        <begin position="336"/>
        <end position="358"/>
    </location>
</feature>
<feature type="region of interest" description="Disordered" evidence="1">
    <location>
        <begin position="176"/>
        <end position="220"/>
    </location>
</feature>
<feature type="compositionally biased region" description="Low complexity" evidence="1">
    <location>
        <begin position="581"/>
        <end position="593"/>
    </location>
</feature>